<feature type="non-terminal residue" evidence="1">
    <location>
        <position position="49"/>
    </location>
</feature>
<reference evidence="1" key="1">
    <citation type="submission" date="2021-06" db="EMBL/GenBank/DDBJ databases">
        <authorList>
            <person name="Kallberg Y."/>
            <person name="Tangrot J."/>
            <person name="Rosling A."/>
        </authorList>
    </citation>
    <scope>NUCLEOTIDE SEQUENCE</scope>
    <source>
        <strain evidence="1">MA461A</strain>
    </source>
</reference>
<evidence type="ECO:0000313" key="2">
    <source>
        <dbReference type="Proteomes" id="UP000789920"/>
    </source>
</evidence>
<comment type="caution">
    <text evidence="1">The sequence shown here is derived from an EMBL/GenBank/DDBJ whole genome shotgun (WGS) entry which is preliminary data.</text>
</comment>
<proteinExistence type="predicted"/>
<keyword evidence="2" id="KW-1185">Reference proteome</keyword>
<gene>
    <name evidence="1" type="ORF">RPERSI_LOCUS17998</name>
</gene>
<dbReference type="EMBL" id="CAJVQC010046940">
    <property type="protein sequence ID" value="CAG8783871.1"/>
    <property type="molecule type" value="Genomic_DNA"/>
</dbReference>
<dbReference type="Proteomes" id="UP000789920">
    <property type="component" value="Unassembled WGS sequence"/>
</dbReference>
<name>A0ACA9RBB5_9GLOM</name>
<evidence type="ECO:0000313" key="1">
    <source>
        <dbReference type="EMBL" id="CAG8783871.1"/>
    </source>
</evidence>
<feature type="non-terminal residue" evidence="1">
    <location>
        <position position="1"/>
    </location>
</feature>
<protein>
    <submittedName>
        <fullName evidence="1">2774_t:CDS:1</fullName>
    </submittedName>
</protein>
<sequence length="49" mass="5909">LINIKFKDSEKNADPVKFFIIVKLERELVNKEMILPEVDQYEDTEFHEI</sequence>
<accession>A0ACA9RBB5</accession>
<organism evidence="1 2">
    <name type="scientific">Racocetra persica</name>
    <dbReference type="NCBI Taxonomy" id="160502"/>
    <lineage>
        <taxon>Eukaryota</taxon>
        <taxon>Fungi</taxon>
        <taxon>Fungi incertae sedis</taxon>
        <taxon>Mucoromycota</taxon>
        <taxon>Glomeromycotina</taxon>
        <taxon>Glomeromycetes</taxon>
        <taxon>Diversisporales</taxon>
        <taxon>Gigasporaceae</taxon>
        <taxon>Racocetra</taxon>
    </lineage>
</organism>